<proteinExistence type="predicted"/>
<dbReference type="GO" id="GO:0003677">
    <property type="term" value="F:DNA binding"/>
    <property type="evidence" value="ECO:0007669"/>
    <property type="project" value="InterPro"/>
</dbReference>
<dbReference type="AlphaFoldDB" id="W6N5E5"/>
<dbReference type="GeneID" id="29419525"/>
<dbReference type="InterPro" id="IPR018330">
    <property type="entry name" value="RecT_fam"/>
</dbReference>
<evidence type="ECO:0000313" key="3">
    <source>
        <dbReference type="Proteomes" id="UP000019482"/>
    </source>
</evidence>
<evidence type="ECO:0000256" key="1">
    <source>
        <dbReference type="SAM" id="MobiDB-lite"/>
    </source>
</evidence>
<dbReference type="Pfam" id="PF03837">
    <property type="entry name" value="RecT"/>
    <property type="match status" value="1"/>
</dbReference>
<reference evidence="2 3" key="1">
    <citation type="journal article" date="2015" name="Genome Announc.">
        <title>Draft Genome Sequence of Clostridium tyrobutyricum Strain DIVETGP, Isolated from Cow's Milk for Grana Padano Production.</title>
        <authorList>
            <person name="Soggiu A."/>
            <person name="Piras C."/>
            <person name="Gaiarsa S."/>
            <person name="Sassera D."/>
            <person name="Roncada P."/>
            <person name="Bendixen E."/>
            <person name="Brasca M."/>
            <person name="Bonizzi L."/>
        </authorList>
    </citation>
    <scope>NUCLEOTIDE SEQUENCE [LARGE SCALE GENOMIC DNA]</scope>
    <source>
        <strain evidence="2 3">DIVETGP</strain>
    </source>
</reference>
<protein>
    <submittedName>
        <fullName evidence="2">Recombinational DNA repair protein RecT (Prophage associated)</fullName>
    </submittedName>
</protein>
<name>W6N5E5_CLOTY</name>
<dbReference type="OrthoDB" id="1045432at2"/>
<keyword evidence="3" id="KW-1185">Reference proteome</keyword>
<feature type="region of interest" description="Disordered" evidence="1">
    <location>
        <begin position="264"/>
        <end position="319"/>
    </location>
</feature>
<gene>
    <name evidence="2" type="ORF">CTDIVETGP_1581</name>
</gene>
<sequence length="319" mass="35960">MSNENTALTLAKEEALNQVTLKINELRKNNDIAFPKNYSVANALNSAWLQLQEVKDRSGKLALDVCTKNSIIGSLYDMCLQGLSPAKKQCYFVAYGNQLQLMRSYMGTVAVTKRLKGVKDVKAYCIYEGDEFEQTYDLNTATLKISKFNPKFENIDITKIKGAFAVVLGESGPIHAEVMNMEQIKKAWGQGVAYKSGKSTAHNNFTDEMAKKTVINRACKMYANTSDDSDILIEAFNNTDKTYDEKDIVDNVKYEVKEEIKDKANKEPLDIERSNKKNQDKEKIKSQESNKVIDVEPKDTAKDQDKNEQQQTILEGPGF</sequence>
<dbReference type="RefSeq" id="WP_017895743.1">
    <property type="nucleotide sequence ID" value="NZ_CBXI010000024.1"/>
</dbReference>
<accession>W6N5E5</accession>
<evidence type="ECO:0000313" key="2">
    <source>
        <dbReference type="EMBL" id="CDL91511.1"/>
    </source>
</evidence>
<dbReference type="GO" id="GO:0006259">
    <property type="term" value="P:DNA metabolic process"/>
    <property type="evidence" value="ECO:0007669"/>
    <property type="project" value="InterPro"/>
</dbReference>
<comment type="caution">
    <text evidence="2">The sequence shown here is derived from an EMBL/GenBank/DDBJ whole genome shotgun (WGS) entry which is preliminary data.</text>
</comment>
<dbReference type="EMBL" id="CBXI010000024">
    <property type="protein sequence ID" value="CDL91511.1"/>
    <property type="molecule type" value="Genomic_DNA"/>
</dbReference>
<feature type="compositionally biased region" description="Basic and acidic residues" evidence="1">
    <location>
        <begin position="264"/>
        <end position="308"/>
    </location>
</feature>
<organism evidence="2 3">
    <name type="scientific">Clostridium tyrobutyricum DIVETGP</name>
    <dbReference type="NCBI Taxonomy" id="1408889"/>
    <lineage>
        <taxon>Bacteria</taxon>
        <taxon>Bacillati</taxon>
        <taxon>Bacillota</taxon>
        <taxon>Clostridia</taxon>
        <taxon>Eubacteriales</taxon>
        <taxon>Clostridiaceae</taxon>
        <taxon>Clostridium</taxon>
    </lineage>
</organism>
<dbReference type="Proteomes" id="UP000019482">
    <property type="component" value="Unassembled WGS sequence"/>
</dbReference>